<evidence type="ECO:0000256" key="3">
    <source>
        <dbReference type="ARBA" id="ARBA00022771"/>
    </source>
</evidence>
<keyword evidence="2" id="KW-0479">Metal-binding</keyword>
<feature type="domain" description="B box-type" evidence="8">
    <location>
        <begin position="101"/>
        <end position="151"/>
    </location>
</feature>
<keyword evidence="1" id="KW-0597">Phosphoprotein</keyword>
<name>A0ABD3Y356_SINWO</name>
<dbReference type="EMBL" id="JBJQND010000001">
    <property type="protein sequence ID" value="KAL3892075.1"/>
    <property type="molecule type" value="Genomic_DNA"/>
</dbReference>
<keyword evidence="4" id="KW-0862">Zinc</keyword>
<evidence type="ECO:0000313" key="10">
    <source>
        <dbReference type="Proteomes" id="UP001634394"/>
    </source>
</evidence>
<accession>A0ABD3Y356</accession>
<feature type="domain" description="RING-type" evidence="7">
    <location>
        <begin position="17"/>
        <end position="65"/>
    </location>
</feature>
<evidence type="ECO:0000259" key="8">
    <source>
        <dbReference type="PROSITE" id="PS50119"/>
    </source>
</evidence>
<sequence length="670" mass="76092">MAASSQAEAQLTQALKCPICMETFTRPKVLPCGHTYCASCLQSHINNKVTHSRLTQACFPCPVCRTDTLLSDPNIRIEQWADSLPVNSIVSSLIEVSAGKKEVYYCDQCKKQGKELLATYLCKDCDRFLCIPCKQCHDGFPSLGQHNVIKVSDGAESCIATPDMSTIEACHRHYKKRIKFFCGDHETPCCNTCVILEHRKCERVITVGDMLKSFDVNKKSNEIKTNMAMLENHLKQITGKIKENSDTIKKDKADILQQIHSIKAQLIAKLQKLEDDVIAALESKYKSESFNLQTQHLDGQTLITAIGNDRTQLNLVMTHGSVVQKVIMLHNLDLNQSRYLRAITEYQKDIKDVGISFDVDKTLPAYVDNMSKLGKINILCRQLDICSEPLDTKVKLIGPLLERKAIKVSEFKVRVSSDINVCHISHILHLKDARLLIVDRKNSKIKLFGQIYECHESITFQEHPWFACLLSDTEVAVTIPEQKTIQIIEVKDKMQKKREITTRFKCWGIDLIHEQLLITTDQNIILILDMHGNEIKTVQMDKSHSETQQTSLFIKANTINSVIYLSVEYAHKLVAYNITWDALFTYTNQDLQNAAGIDIDREGNIYLCGYYSHCVQQISSEGKIIKTLLSKKEENKNPLSIAFCTDTDRFCITYGDCDVVEVYELQFSQT</sequence>
<evidence type="ECO:0000256" key="1">
    <source>
        <dbReference type="ARBA" id="ARBA00022553"/>
    </source>
</evidence>
<dbReference type="Proteomes" id="UP001634394">
    <property type="component" value="Unassembled WGS sequence"/>
</dbReference>
<dbReference type="InterPro" id="IPR001841">
    <property type="entry name" value="Znf_RING"/>
</dbReference>
<evidence type="ECO:0000259" key="7">
    <source>
        <dbReference type="PROSITE" id="PS50089"/>
    </source>
</evidence>
<comment type="caution">
    <text evidence="9">The sequence shown here is derived from an EMBL/GenBank/DDBJ whole genome shotgun (WGS) entry which is preliminary data.</text>
</comment>
<dbReference type="PROSITE" id="PS50089">
    <property type="entry name" value="ZF_RING_2"/>
    <property type="match status" value="1"/>
</dbReference>
<evidence type="ECO:0000256" key="2">
    <source>
        <dbReference type="ARBA" id="ARBA00022723"/>
    </source>
</evidence>
<dbReference type="SMART" id="SM00184">
    <property type="entry name" value="RING"/>
    <property type="match status" value="1"/>
</dbReference>
<keyword evidence="6" id="KW-0175">Coiled coil</keyword>
<feature type="coiled-coil region" evidence="6">
    <location>
        <begin position="256"/>
        <end position="283"/>
    </location>
</feature>
<dbReference type="PANTHER" id="PTHR25462">
    <property type="entry name" value="BONUS, ISOFORM C-RELATED"/>
    <property type="match status" value="1"/>
</dbReference>
<dbReference type="SUPFAM" id="SSF101898">
    <property type="entry name" value="NHL repeat"/>
    <property type="match status" value="1"/>
</dbReference>
<dbReference type="Gene3D" id="2.120.10.30">
    <property type="entry name" value="TolB, C-terminal domain"/>
    <property type="match status" value="1"/>
</dbReference>
<evidence type="ECO:0000256" key="5">
    <source>
        <dbReference type="PROSITE-ProRule" id="PRU00024"/>
    </source>
</evidence>
<dbReference type="Pfam" id="PF13445">
    <property type="entry name" value="zf-RING_UBOX"/>
    <property type="match status" value="1"/>
</dbReference>
<evidence type="ECO:0000256" key="4">
    <source>
        <dbReference type="ARBA" id="ARBA00022833"/>
    </source>
</evidence>
<gene>
    <name evidence="9" type="ORF">ACJMK2_004312</name>
</gene>
<protein>
    <submittedName>
        <fullName evidence="9">Uncharacterized protein</fullName>
    </submittedName>
</protein>
<dbReference type="Gene3D" id="3.30.160.60">
    <property type="entry name" value="Classic Zinc Finger"/>
    <property type="match status" value="1"/>
</dbReference>
<evidence type="ECO:0000256" key="6">
    <source>
        <dbReference type="SAM" id="Coils"/>
    </source>
</evidence>
<dbReference type="InterPro" id="IPR017907">
    <property type="entry name" value="Znf_RING_CS"/>
</dbReference>
<dbReference type="InterPro" id="IPR027370">
    <property type="entry name" value="Znf-RING_euk"/>
</dbReference>
<dbReference type="InterPro" id="IPR000315">
    <property type="entry name" value="Znf_B-box"/>
</dbReference>
<dbReference type="InterPro" id="IPR013083">
    <property type="entry name" value="Znf_RING/FYVE/PHD"/>
</dbReference>
<dbReference type="SUPFAM" id="SSF57850">
    <property type="entry name" value="RING/U-box"/>
    <property type="match status" value="1"/>
</dbReference>
<dbReference type="SUPFAM" id="SSF57845">
    <property type="entry name" value="B-box zinc-binding domain"/>
    <property type="match status" value="1"/>
</dbReference>
<dbReference type="PROSITE" id="PS00518">
    <property type="entry name" value="ZF_RING_1"/>
    <property type="match status" value="1"/>
</dbReference>
<keyword evidence="3 5" id="KW-0863">Zinc-finger</keyword>
<dbReference type="PROSITE" id="PS50119">
    <property type="entry name" value="ZF_BBOX"/>
    <property type="match status" value="1"/>
</dbReference>
<dbReference type="Gene3D" id="3.30.40.10">
    <property type="entry name" value="Zinc/RING finger domain, C3HC4 (zinc finger)"/>
    <property type="match status" value="1"/>
</dbReference>
<dbReference type="InterPro" id="IPR011042">
    <property type="entry name" value="6-blade_b-propeller_TolB-like"/>
</dbReference>
<evidence type="ECO:0000313" key="9">
    <source>
        <dbReference type="EMBL" id="KAL3892075.1"/>
    </source>
</evidence>
<organism evidence="9 10">
    <name type="scientific">Sinanodonta woodiana</name>
    <name type="common">Chinese pond mussel</name>
    <name type="synonym">Anodonta woodiana</name>
    <dbReference type="NCBI Taxonomy" id="1069815"/>
    <lineage>
        <taxon>Eukaryota</taxon>
        <taxon>Metazoa</taxon>
        <taxon>Spiralia</taxon>
        <taxon>Lophotrochozoa</taxon>
        <taxon>Mollusca</taxon>
        <taxon>Bivalvia</taxon>
        <taxon>Autobranchia</taxon>
        <taxon>Heteroconchia</taxon>
        <taxon>Palaeoheterodonta</taxon>
        <taxon>Unionida</taxon>
        <taxon>Unionoidea</taxon>
        <taxon>Unionidae</taxon>
        <taxon>Unioninae</taxon>
        <taxon>Sinanodonta</taxon>
    </lineage>
</organism>
<proteinExistence type="predicted"/>
<keyword evidence="10" id="KW-1185">Reference proteome</keyword>
<reference evidence="9 10" key="1">
    <citation type="submission" date="2024-11" db="EMBL/GenBank/DDBJ databases">
        <title>Chromosome-level genome assembly of the freshwater bivalve Anodonta woodiana.</title>
        <authorList>
            <person name="Chen X."/>
        </authorList>
    </citation>
    <scope>NUCLEOTIDE SEQUENCE [LARGE SCALE GENOMIC DNA]</scope>
    <source>
        <strain evidence="9">MN2024</strain>
        <tissue evidence="9">Gills</tissue>
    </source>
</reference>
<dbReference type="PANTHER" id="PTHR25462:SF296">
    <property type="entry name" value="MEIOTIC P26, ISOFORM F"/>
    <property type="match status" value="1"/>
</dbReference>
<dbReference type="AlphaFoldDB" id="A0ABD3Y356"/>
<dbReference type="GO" id="GO:0008270">
    <property type="term" value="F:zinc ion binding"/>
    <property type="evidence" value="ECO:0007669"/>
    <property type="project" value="UniProtKB-KW"/>
</dbReference>
<dbReference type="InterPro" id="IPR047153">
    <property type="entry name" value="TRIM45/56/19-like"/>
</dbReference>